<organism evidence="2 3">
    <name type="scientific">Pythium insidiosum</name>
    <name type="common">Pythiosis disease agent</name>
    <dbReference type="NCBI Taxonomy" id="114742"/>
    <lineage>
        <taxon>Eukaryota</taxon>
        <taxon>Sar</taxon>
        <taxon>Stramenopiles</taxon>
        <taxon>Oomycota</taxon>
        <taxon>Peronosporomycetes</taxon>
        <taxon>Pythiales</taxon>
        <taxon>Pythiaceae</taxon>
        <taxon>Pythium</taxon>
    </lineage>
</organism>
<dbReference type="Proteomes" id="UP001209570">
    <property type="component" value="Unassembled WGS sequence"/>
</dbReference>
<feature type="transmembrane region" description="Helical" evidence="1">
    <location>
        <begin position="128"/>
        <end position="147"/>
    </location>
</feature>
<dbReference type="AlphaFoldDB" id="A0AAD5Q5P6"/>
<evidence type="ECO:0000256" key="1">
    <source>
        <dbReference type="SAM" id="Phobius"/>
    </source>
</evidence>
<keyword evidence="3" id="KW-1185">Reference proteome</keyword>
<keyword evidence="1" id="KW-0472">Membrane</keyword>
<keyword evidence="1" id="KW-0812">Transmembrane</keyword>
<proteinExistence type="predicted"/>
<feature type="transmembrane region" description="Helical" evidence="1">
    <location>
        <begin position="7"/>
        <end position="27"/>
    </location>
</feature>
<dbReference type="Gene3D" id="3.80.10.10">
    <property type="entry name" value="Ribonuclease Inhibitor"/>
    <property type="match status" value="1"/>
</dbReference>
<evidence type="ECO:0000313" key="3">
    <source>
        <dbReference type="Proteomes" id="UP001209570"/>
    </source>
</evidence>
<dbReference type="InterPro" id="IPR032675">
    <property type="entry name" value="LRR_dom_sf"/>
</dbReference>
<name>A0AAD5Q5P6_PYTIN</name>
<accession>A0AAD5Q5P6</accession>
<dbReference type="EMBL" id="JAKCXM010000821">
    <property type="protein sequence ID" value="KAJ0391823.1"/>
    <property type="molecule type" value="Genomic_DNA"/>
</dbReference>
<feature type="transmembrane region" description="Helical" evidence="1">
    <location>
        <begin position="72"/>
        <end position="89"/>
    </location>
</feature>
<gene>
    <name evidence="2" type="ORF">P43SY_011303</name>
</gene>
<protein>
    <submittedName>
        <fullName evidence="2">Uncharacterized protein</fullName>
    </submittedName>
</protein>
<keyword evidence="1" id="KW-1133">Transmembrane helix</keyword>
<sequence>MERLTCVAFDMVLTATTSMLLPLIVFAPNTAHFDIANGRLVRGFSATTRFVRFIRESQAIFARTNQDGLGKFIAHIALLVCIRGLRAYIMAIRVNQDEATVKPESPAKSDTYNAKKAASRPLHRRRRIDGITVVFSLIGAAVLALHLRAHTVSLPPDVIPEDCTQQVYPWFSSKPMACSVFEYNCYRHGDLSPSPDALSHLNGPALYLVYFTHCPGLIVPTEALPDFHDLRFVRIYNSTLVEWKTATYHTNTQRISSVSLVRTDMAQLPQAMITAPIARTISTSVLVKPNLTTLPDDLSTRIGNRRFNVLFVESGILTAVPPALCSMDVGDLSFANNAITAVPSCWADKPRHYDFINLADNPLSTIPSRSPSATSSTTFGELVLDRTLVAALPSWVTGRSGGSVYMLKTPFCTNHTQFPSTAVKIVCATPHRTTNGSFRLASIDGDFAMS</sequence>
<comment type="caution">
    <text evidence="2">The sequence shown here is derived from an EMBL/GenBank/DDBJ whole genome shotgun (WGS) entry which is preliminary data.</text>
</comment>
<reference evidence="2" key="1">
    <citation type="submission" date="2021-12" db="EMBL/GenBank/DDBJ databases">
        <title>Prjna785345.</title>
        <authorList>
            <person name="Rujirawat T."/>
            <person name="Krajaejun T."/>
        </authorList>
    </citation>
    <scope>NUCLEOTIDE SEQUENCE</scope>
    <source>
        <strain evidence="2">Pi057C3</strain>
    </source>
</reference>
<evidence type="ECO:0000313" key="2">
    <source>
        <dbReference type="EMBL" id="KAJ0391823.1"/>
    </source>
</evidence>